<keyword evidence="4" id="KW-1185">Reference proteome</keyword>
<dbReference type="EMBL" id="JBHSXM010000001">
    <property type="protein sequence ID" value="MFC6837307.1"/>
    <property type="molecule type" value="Genomic_DNA"/>
</dbReference>
<dbReference type="PRINTS" id="PR00111">
    <property type="entry name" value="ABHYDROLASE"/>
</dbReference>
<dbReference type="InterPro" id="IPR050266">
    <property type="entry name" value="AB_hydrolase_sf"/>
</dbReference>
<dbReference type="AlphaFoldDB" id="A0ABD5U9V4"/>
<keyword evidence="1 3" id="KW-0378">Hydrolase</keyword>
<dbReference type="InterPro" id="IPR000639">
    <property type="entry name" value="Epox_hydrolase-like"/>
</dbReference>
<feature type="domain" description="AB hydrolase-1" evidence="2">
    <location>
        <begin position="22"/>
        <end position="257"/>
    </location>
</feature>
<dbReference type="SUPFAM" id="SSF53474">
    <property type="entry name" value="alpha/beta-Hydrolases"/>
    <property type="match status" value="1"/>
</dbReference>
<evidence type="ECO:0000256" key="1">
    <source>
        <dbReference type="ARBA" id="ARBA00022801"/>
    </source>
</evidence>
<dbReference type="Proteomes" id="UP001596406">
    <property type="component" value="Unassembled WGS sequence"/>
</dbReference>
<evidence type="ECO:0000313" key="3">
    <source>
        <dbReference type="EMBL" id="MFC6837307.1"/>
    </source>
</evidence>
<dbReference type="InterPro" id="IPR029058">
    <property type="entry name" value="AB_hydrolase_fold"/>
</dbReference>
<dbReference type="PANTHER" id="PTHR43798:SF31">
    <property type="entry name" value="AB HYDROLASE SUPERFAMILY PROTEIN YCLE"/>
    <property type="match status" value="1"/>
</dbReference>
<dbReference type="PANTHER" id="PTHR43798">
    <property type="entry name" value="MONOACYLGLYCEROL LIPASE"/>
    <property type="match status" value="1"/>
</dbReference>
<evidence type="ECO:0000259" key="2">
    <source>
        <dbReference type="Pfam" id="PF00561"/>
    </source>
</evidence>
<name>A0ABD5U9V4_9EURY</name>
<dbReference type="Gene3D" id="3.40.50.1820">
    <property type="entry name" value="alpha/beta hydrolase"/>
    <property type="match status" value="1"/>
</dbReference>
<dbReference type="InterPro" id="IPR000073">
    <property type="entry name" value="AB_hydrolase_1"/>
</dbReference>
<comment type="caution">
    <text evidence="3">The sequence shown here is derived from an EMBL/GenBank/DDBJ whole genome shotgun (WGS) entry which is preliminary data.</text>
</comment>
<dbReference type="Pfam" id="PF00561">
    <property type="entry name" value="Abhydrolase_1"/>
    <property type="match status" value="1"/>
</dbReference>
<reference evidence="3 4" key="1">
    <citation type="journal article" date="2019" name="Int. J. Syst. Evol. Microbiol.">
        <title>The Global Catalogue of Microorganisms (GCM) 10K type strain sequencing project: providing services to taxonomists for standard genome sequencing and annotation.</title>
        <authorList>
            <consortium name="The Broad Institute Genomics Platform"/>
            <consortium name="The Broad Institute Genome Sequencing Center for Infectious Disease"/>
            <person name="Wu L."/>
            <person name="Ma J."/>
        </authorList>
    </citation>
    <scope>NUCLEOTIDE SEQUENCE [LARGE SCALE GENOMIC DNA]</scope>
    <source>
        <strain evidence="3 4">PSRA2</strain>
    </source>
</reference>
<dbReference type="PRINTS" id="PR00412">
    <property type="entry name" value="EPOXHYDRLASE"/>
</dbReference>
<proteinExistence type="predicted"/>
<evidence type="ECO:0000313" key="4">
    <source>
        <dbReference type="Proteomes" id="UP001596406"/>
    </source>
</evidence>
<gene>
    <name evidence="3" type="ORF">ACFQHK_12405</name>
</gene>
<organism evidence="3 4">
    <name type="scientific">Halomarina ordinaria</name>
    <dbReference type="NCBI Taxonomy" id="3033939"/>
    <lineage>
        <taxon>Archaea</taxon>
        <taxon>Methanobacteriati</taxon>
        <taxon>Methanobacteriota</taxon>
        <taxon>Stenosarchaea group</taxon>
        <taxon>Halobacteria</taxon>
        <taxon>Halobacteriales</taxon>
        <taxon>Natronomonadaceae</taxon>
        <taxon>Halomarina</taxon>
    </lineage>
</organism>
<protein>
    <submittedName>
        <fullName evidence="3">Alpha/beta fold hydrolase</fullName>
    </submittedName>
</protein>
<sequence>MSHVDTTDGTRLYYEEHGEGETILLVHGWTMNSEYWWRENTAALAEGHHVVTYDHRGHGRSEKPEGGHTLERYASDLRDLVEALGLDDVTLVGWSMGAAVALTYLDRFGSDRVRSLALVDQSPMFFSEDDWDYPLFGEFSPEALDGVVAGLETDREGTVKPVLATFFAEPPGSETIDEMYAETTRTPTGTATAVLADMATTDLRDVVAAVDVPTLLCYGEQSAVFPGDVGGWLESRMPDATLVRFEGSGHCPHWEEPATFNAELAAFVERTGARDRPLAGPK</sequence>
<dbReference type="RefSeq" id="WP_304448974.1">
    <property type="nucleotide sequence ID" value="NZ_JARRAH010000001.1"/>
</dbReference>
<dbReference type="GO" id="GO:0016787">
    <property type="term" value="F:hydrolase activity"/>
    <property type="evidence" value="ECO:0007669"/>
    <property type="project" value="UniProtKB-KW"/>
</dbReference>
<accession>A0ABD5U9V4</accession>